<gene>
    <name evidence="6" type="ORF">K2173_002115</name>
</gene>
<dbReference type="GO" id="GO:0005634">
    <property type="term" value="C:nucleus"/>
    <property type="evidence" value="ECO:0007669"/>
    <property type="project" value="UniProtKB-SubCell"/>
</dbReference>
<proteinExistence type="predicted"/>
<evidence type="ECO:0000256" key="4">
    <source>
        <dbReference type="ARBA" id="ARBA00022860"/>
    </source>
</evidence>
<dbReference type="EMBL" id="JAIWQS010000009">
    <property type="protein sequence ID" value="KAJ8754215.1"/>
    <property type="molecule type" value="Genomic_DNA"/>
</dbReference>
<protein>
    <submittedName>
        <fullName evidence="6">Uncharacterized protein</fullName>
    </submittedName>
</protein>
<dbReference type="GO" id="GO:0005737">
    <property type="term" value="C:cytoplasm"/>
    <property type="evidence" value="ECO:0007669"/>
    <property type="project" value="UniProtKB-SubCell"/>
</dbReference>
<keyword evidence="7" id="KW-1185">Reference proteome</keyword>
<evidence type="ECO:0000256" key="5">
    <source>
        <dbReference type="ARBA" id="ARBA00023242"/>
    </source>
</evidence>
<dbReference type="InterPro" id="IPR044159">
    <property type="entry name" value="IQM"/>
</dbReference>
<evidence type="ECO:0000313" key="7">
    <source>
        <dbReference type="Proteomes" id="UP001159364"/>
    </source>
</evidence>
<sequence length="193" mass="22466">MVEITEVETRPSSSSLHDEVVMSRESTAAVKLQKVYRSWRTRRKVADAAVLIEGFGLQAELSKSAVFSNFVRAEHGTYRLNRFAFAAQAANGSCKLSKDQKLAFQRCIEANDPRHRYGRRLYQYYSIWRFSPTFHPFFYWLDIGDGIDLDIRRCRRSKLQQHRIMYLGHSLSPHSDYYPPTEVSFDCLSNLVK</sequence>
<dbReference type="Proteomes" id="UP001159364">
    <property type="component" value="Linkage Group LG09"/>
</dbReference>
<dbReference type="PANTHER" id="PTHR31250:SF10">
    <property type="entry name" value="IQ DOMAIN-CONTAINING PROTEIN IQM3"/>
    <property type="match status" value="1"/>
</dbReference>
<reference evidence="6 7" key="1">
    <citation type="submission" date="2021-09" db="EMBL/GenBank/DDBJ databases">
        <title>Genomic insights and catalytic innovation underlie evolution of tropane alkaloids biosynthesis.</title>
        <authorList>
            <person name="Wang Y.-J."/>
            <person name="Tian T."/>
            <person name="Huang J.-P."/>
            <person name="Huang S.-X."/>
        </authorList>
    </citation>
    <scope>NUCLEOTIDE SEQUENCE [LARGE SCALE GENOMIC DNA]</scope>
    <source>
        <strain evidence="6">KIB-2018</strain>
        <tissue evidence="6">Leaf</tissue>
    </source>
</reference>
<evidence type="ECO:0000256" key="1">
    <source>
        <dbReference type="ARBA" id="ARBA00004123"/>
    </source>
</evidence>
<comment type="caution">
    <text evidence="6">The sequence shown here is derived from an EMBL/GenBank/DDBJ whole genome shotgun (WGS) entry which is preliminary data.</text>
</comment>
<dbReference type="Pfam" id="PF00612">
    <property type="entry name" value="IQ"/>
    <property type="match status" value="1"/>
</dbReference>
<dbReference type="InterPro" id="IPR000048">
    <property type="entry name" value="IQ_motif_EF-hand-BS"/>
</dbReference>
<keyword evidence="3" id="KW-0963">Cytoplasm</keyword>
<dbReference type="AlphaFoldDB" id="A0AAV8SQK6"/>
<comment type="subcellular location">
    <subcellularLocation>
        <location evidence="2">Cytoplasm</location>
    </subcellularLocation>
    <subcellularLocation>
        <location evidence="1">Nucleus</location>
    </subcellularLocation>
</comment>
<keyword evidence="4" id="KW-0112">Calmodulin-binding</keyword>
<keyword evidence="5" id="KW-0539">Nucleus</keyword>
<dbReference type="PROSITE" id="PS50096">
    <property type="entry name" value="IQ"/>
    <property type="match status" value="1"/>
</dbReference>
<dbReference type="GO" id="GO:0005516">
    <property type="term" value="F:calmodulin binding"/>
    <property type="evidence" value="ECO:0007669"/>
    <property type="project" value="UniProtKB-KW"/>
</dbReference>
<evidence type="ECO:0000313" key="6">
    <source>
        <dbReference type="EMBL" id="KAJ8754215.1"/>
    </source>
</evidence>
<evidence type="ECO:0000256" key="3">
    <source>
        <dbReference type="ARBA" id="ARBA00022490"/>
    </source>
</evidence>
<accession>A0AAV8SQK6</accession>
<evidence type="ECO:0000256" key="2">
    <source>
        <dbReference type="ARBA" id="ARBA00004496"/>
    </source>
</evidence>
<name>A0AAV8SQK6_9ROSI</name>
<dbReference type="PANTHER" id="PTHR31250">
    <property type="entry name" value="IQ DOMAIN-CONTAINING PROTEIN IQM3"/>
    <property type="match status" value="1"/>
</dbReference>
<organism evidence="6 7">
    <name type="scientific">Erythroxylum novogranatense</name>
    <dbReference type="NCBI Taxonomy" id="1862640"/>
    <lineage>
        <taxon>Eukaryota</taxon>
        <taxon>Viridiplantae</taxon>
        <taxon>Streptophyta</taxon>
        <taxon>Embryophyta</taxon>
        <taxon>Tracheophyta</taxon>
        <taxon>Spermatophyta</taxon>
        <taxon>Magnoliopsida</taxon>
        <taxon>eudicotyledons</taxon>
        <taxon>Gunneridae</taxon>
        <taxon>Pentapetalae</taxon>
        <taxon>rosids</taxon>
        <taxon>fabids</taxon>
        <taxon>Malpighiales</taxon>
        <taxon>Erythroxylaceae</taxon>
        <taxon>Erythroxylum</taxon>
    </lineage>
</organism>